<evidence type="ECO:0000256" key="3">
    <source>
        <dbReference type="ARBA" id="ARBA00023143"/>
    </source>
</evidence>
<comment type="caution">
    <text evidence="6">The sequence shown here is derived from an EMBL/GenBank/DDBJ whole genome shotgun (WGS) entry which is preliminary data.</text>
</comment>
<dbReference type="SUPFAM" id="SSF141371">
    <property type="entry name" value="PilZ domain-like"/>
    <property type="match status" value="2"/>
</dbReference>
<keyword evidence="6" id="KW-0969">Cilium</keyword>
<reference evidence="6 7" key="1">
    <citation type="submission" date="2020-04" db="EMBL/GenBank/DDBJ databases">
        <title>Thalassotalea sp. M1531, isolated from the surface of marine red alga.</title>
        <authorList>
            <person name="Pang L."/>
            <person name="Lu D.-C."/>
        </authorList>
    </citation>
    <scope>NUCLEOTIDE SEQUENCE [LARGE SCALE GENOMIC DNA]</scope>
    <source>
        <strain evidence="6 7">M1531</strain>
    </source>
</reference>
<dbReference type="InterPro" id="IPR009875">
    <property type="entry name" value="PilZ_domain"/>
</dbReference>
<feature type="domain" description="Type III secretion system flagellar brake protein YcgR PilZN" evidence="5">
    <location>
        <begin position="16"/>
        <end position="104"/>
    </location>
</feature>
<dbReference type="GO" id="GO:0035438">
    <property type="term" value="F:cyclic-di-GMP binding"/>
    <property type="evidence" value="ECO:0007669"/>
    <property type="project" value="InterPro"/>
</dbReference>
<gene>
    <name evidence="6" type="ORF">HII17_17575</name>
</gene>
<evidence type="ECO:0000256" key="2">
    <source>
        <dbReference type="ARBA" id="ARBA00022741"/>
    </source>
</evidence>
<evidence type="ECO:0000259" key="4">
    <source>
        <dbReference type="Pfam" id="PF07238"/>
    </source>
</evidence>
<name>A0A7Y0LGP8_9GAMM</name>
<keyword evidence="7" id="KW-1185">Reference proteome</keyword>
<evidence type="ECO:0000313" key="6">
    <source>
        <dbReference type="EMBL" id="NMP33361.1"/>
    </source>
</evidence>
<dbReference type="EMBL" id="JABBXH010000008">
    <property type="protein sequence ID" value="NMP33361.1"/>
    <property type="molecule type" value="Genomic_DNA"/>
</dbReference>
<accession>A0A7Y0LGP8</accession>
<keyword evidence="2" id="KW-0547">Nucleotide-binding</keyword>
<dbReference type="Pfam" id="PF12945">
    <property type="entry name" value="PilZNR"/>
    <property type="match status" value="1"/>
</dbReference>
<keyword evidence="6" id="KW-0966">Cell projection</keyword>
<dbReference type="Gene3D" id="2.30.110.10">
    <property type="entry name" value="Electron Transport, Fmn-binding Protein, Chain A"/>
    <property type="match status" value="1"/>
</dbReference>
<evidence type="ECO:0000313" key="7">
    <source>
        <dbReference type="Proteomes" id="UP000568664"/>
    </source>
</evidence>
<dbReference type="InterPro" id="IPR012349">
    <property type="entry name" value="Split_barrel_FMN-bd"/>
</dbReference>
<organism evidence="6 7">
    <name type="scientific">Thalassotalea algicola</name>
    <dbReference type="NCBI Taxonomy" id="2716224"/>
    <lineage>
        <taxon>Bacteria</taxon>
        <taxon>Pseudomonadati</taxon>
        <taxon>Pseudomonadota</taxon>
        <taxon>Gammaproteobacteria</taxon>
        <taxon>Alteromonadales</taxon>
        <taxon>Colwelliaceae</taxon>
        <taxon>Thalassotalea</taxon>
    </lineage>
</organism>
<evidence type="ECO:0000259" key="5">
    <source>
        <dbReference type="Pfam" id="PF12945"/>
    </source>
</evidence>
<keyword evidence="1" id="KW-0973">c-di-GMP</keyword>
<dbReference type="InterPro" id="IPR009926">
    <property type="entry name" value="T3SS_YcgR_PilZN"/>
</dbReference>
<evidence type="ECO:0000256" key="1">
    <source>
        <dbReference type="ARBA" id="ARBA00022636"/>
    </source>
</evidence>
<keyword evidence="6" id="KW-0282">Flagellum</keyword>
<feature type="domain" description="PilZ" evidence="4">
    <location>
        <begin position="112"/>
        <end position="218"/>
    </location>
</feature>
<dbReference type="Gene3D" id="2.40.10.220">
    <property type="entry name" value="predicted glycosyltransferase like domains"/>
    <property type="match status" value="1"/>
</dbReference>
<dbReference type="AlphaFoldDB" id="A0A7Y0LGP8"/>
<dbReference type="Pfam" id="PF07238">
    <property type="entry name" value="PilZ"/>
    <property type="match status" value="1"/>
</dbReference>
<protein>
    <submittedName>
        <fullName evidence="6">Flagellar brake protein</fullName>
    </submittedName>
</protein>
<sequence>MSSPSTNNAAYFELMPGKALDIQFSHPVNLRIKTSLIGYEVGKYIILKHPEPTRMQSYKDVLVEGNVAIVRYILEGTQGQCCAFKSSIKHVVKHPQKLIFLEFPQKIENRELRLHQRFVTHLPANILSIAEVDNDRTKISGIISDISAKGCGFSFKSDNAKLKVNKTAVNIQVSLGNNKNIEIPAHVCNSRYEQGKIFVGIQFQDAEQQVKQILEHLLIDNDF</sequence>
<dbReference type="Proteomes" id="UP000568664">
    <property type="component" value="Unassembled WGS sequence"/>
</dbReference>
<proteinExistence type="predicted"/>
<keyword evidence="3" id="KW-0975">Bacterial flagellum</keyword>